<dbReference type="AlphaFoldDB" id="A0AAD5N692"/>
<dbReference type="EMBL" id="JAHQIW010004666">
    <property type="protein sequence ID" value="KAJ1363321.1"/>
    <property type="molecule type" value="Genomic_DNA"/>
</dbReference>
<reference evidence="2" key="1">
    <citation type="submission" date="2021-06" db="EMBL/GenBank/DDBJ databases">
        <title>Parelaphostrongylus tenuis whole genome reference sequence.</title>
        <authorList>
            <person name="Garwood T.J."/>
            <person name="Larsen P.A."/>
            <person name="Fountain-Jones N.M."/>
            <person name="Garbe J.R."/>
            <person name="Macchietto M.G."/>
            <person name="Kania S.A."/>
            <person name="Gerhold R.W."/>
            <person name="Richards J.E."/>
            <person name="Wolf T.M."/>
        </authorList>
    </citation>
    <scope>NUCLEOTIDE SEQUENCE</scope>
    <source>
        <strain evidence="2">MNPRO001-30</strain>
        <tissue evidence="2">Meninges</tissue>
    </source>
</reference>
<gene>
    <name evidence="2" type="ORF">KIN20_023166</name>
</gene>
<keyword evidence="3" id="KW-1185">Reference proteome</keyword>
<feature type="compositionally biased region" description="Basic and acidic residues" evidence="1">
    <location>
        <begin position="216"/>
        <end position="230"/>
    </location>
</feature>
<evidence type="ECO:0000256" key="1">
    <source>
        <dbReference type="SAM" id="MobiDB-lite"/>
    </source>
</evidence>
<feature type="region of interest" description="Disordered" evidence="1">
    <location>
        <begin position="170"/>
        <end position="230"/>
    </location>
</feature>
<organism evidence="2 3">
    <name type="scientific">Parelaphostrongylus tenuis</name>
    <name type="common">Meningeal worm</name>
    <dbReference type="NCBI Taxonomy" id="148309"/>
    <lineage>
        <taxon>Eukaryota</taxon>
        <taxon>Metazoa</taxon>
        <taxon>Ecdysozoa</taxon>
        <taxon>Nematoda</taxon>
        <taxon>Chromadorea</taxon>
        <taxon>Rhabditida</taxon>
        <taxon>Rhabditina</taxon>
        <taxon>Rhabditomorpha</taxon>
        <taxon>Strongyloidea</taxon>
        <taxon>Metastrongylidae</taxon>
        <taxon>Parelaphostrongylus</taxon>
    </lineage>
</organism>
<dbReference type="Proteomes" id="UP001196413">
    <property type="component" value="Unassembled WGS sequence"/>
</dbReference>
<sequence length="230" mass="26233">MFQLIDKGENVDNQCMYRKVLSKFPSDTQRKVLAKKTTAVFFDMQTLLQLLDEAISNEELLSRYMTNARTPNTIRIDARPVSATVKQMDTGISRWTPQTSSTCMYCKGDHKPLYCNQYKTPQERYQYLKTKNLCYICASPSHATSPCKGSSCCKWQKRHHTSSCFYSVSKEKPSAPFPNKGTNKNEVKTKPNKPHTSKINHIAHHESSKSGNETTPARKVDMVDKSVENH</sequence>
<name>A0AAD5N692_PARTN</name>
<feature type="compositionally biased region" description="Basic residues" evidence="1">
    <location>
        <begin position="190"/>
        <end position="202"/>
    </location>
</feature>
<evidence type="ECO:0000313" key="2">
    <source>
        <dbReference type="EMBL" id="KAJ1363321.1"/>
    </source>
</evidence>
<evidence type="ECO:0000313" key="3">
    <source>
        <dbReference type="Proteomes" id="UP001196413"/>
    </source>
</evidence>
<accession>A0AAD5N692</accession>
<protein>
    <submittedName>
        <fullName evidence="2">Uncharacterized protein</fullName>
    </submittedName>
</protein>
<comment type="caution">
    <text evidence="2">The sequence shown here is derived from an EMBL/GenBank/DDBJ whole genome shotgun (WGS) entry which is preliminary data.</text>
</comment>
<proteinExistence type="predicted"/>